<proteinExistence type="predicted"/>
<sequence>MKAKRIRAWGIVSLIAFALTGCGQAQPVQPPLPLHAASGTSSPMVVAEVKLQPKGSSALDASATLLFNREDEALSVSLEATHLTPRGRYEVALLTAPGPSGGARTIGAFQANAQGGASYVTVVEQVQDVPTSGWRVELLTNGHVVAEGAAHVVPTAGQLPSSLPGG</sequence>
<dbReference type="RefSeq" id="WP_076343947.1">
    <property type="nucleotide sequence ID" value="NZ_FTOO01000001.1"/>
</dbReference>
<protein>
    <recommendedName>
        <fullName evidence="4">Lipoprotein</fullName>
    </recommendedName>
</protein>
<accession>A0A1N7JLL9</accession>
<dbReference type="EMBL" id="FTOO01000001">
    <property type="protein sequence ID" value="SIS50262.1"/>
    <property type="molecule type" value="Genomic_DNA"/>
</dbReference>
<evidence type="ECO:0000256" key="1">
    <source>
        <dbReference type="SAM" id="SignalP"/>
    </source>
</evidence>
<organism evidence="2 3">
    <name type="scientific">Alicyclobacillus vulcanalis</name>
    <dbReference type="NCBI Taxonomy" id="252246"/>
    <lineage>
        <taxon>Bacteria</taxon>
        <taxon>Bacillati</taxon>
        <taxon>Bacillota</taxon>
        <taxon>Bacilli</taxon>
        <taxon>Bacillales</taxon>
        <taxon>Alicyclobacillaceae</taxon>
        <taxon>Alicyclobacillus</taxon>
    </lineage>
</organism>
<reference evidence="3" key="1">
    <citation type="submission" date="2017-01" db="EMBL/GenBank/DDBJ databases">
        <authorList>
            <person name="Varghese N."/>
            <person name="Submissions S."/>
        </authorList>
    </citation>
    <scope>NUCLEOTIDE SEQUENCE [LARGE SCALE GENOMIC DNA]</scope>
    <source>
        <strain evidence="3">DSM 16176</strain>
    </source>
</reference>
<dbReference type="AlphaFoldDB" id="A0A1N7JLL9"/>
<keyword evidence="3" id="KW-1185">Reference proteome</keyword>
<dbReference type="Proteomes" id="UP000186156">
    <property type="component" value="Unassembled WGS sequence"/>
</dbReference>
<evidence type="ECO:0000313" key="2">
    <source>
        <dbReference type="EMBL" id="SIS50262.1"/>
    </source>
</evidence>
<keyword evidence="1" id="KW-0732">Signal</keyword>
<evidence type="ECO:0000313" key="3">
    <source>
        <dbReference type="Proteomes" id="UP000186156"/>
    </source>
</evidence>
<dbReference type="OrthoDB" id="2375541at2"/>
<feature type="signal peptide" evidence="1">
    <location>
        <begin position="1"/>
        <end position="25"/>
    </location>
</feature>
<gene>
    <name evidence="2" type="ORF">SAMN05421799_10159</name>
</gene>
<name>A0A1N7JLL9_9BACL</name>
<dbReference type="PROSITE" id="PS51257">
    <property type="entry name" value="PROKAR_LIPOPROTEIN"/>
    <property type="match status" value="1"/>
</dbReference>
<dbReference type="STRING" id="252246.SAMN05421799_10159"/>
<feature type="chain" id="PRO_5013156610" description="Lipoprotein" evidence="1">
    <location>
        <begin position="26"/>
        <end position="166"/>
    </location>
</feature>
<evidence type="ECO:0008006" key="4">
    <source>
        <dbReference type="Google" id="ProtNLM"/>
    </source>
</evidence>